<organism evidence="2 3">
    <name type="scientific">Polyplosphaeria fusca</name>
    <dbReference type="NCBI Taxonomy" id="682080"/>
    <lineage>
        <taxon>Eukaryota</taxon>
        <taxon>Fungi</taxon>
        <taxon>Dikarya</taxon>
        <taxon>Ascomycota</taxon>
        <taxon>Pezizomycotina</taxon>
        <taxon>Dothideomycetes</taxon>
        <taxon>Pleosporomycetidae</taxon>
        <taxon>Pleosporales</taxon>
        <taxon>Tetraplosphaeriaceae</taxon>
        <taxon>Polyplosphaeria</taxon>
    </lineage>
</organism>
<dbReference type="EMBL" id="ML996278">
    <property type="protein sequence ID" value="KAF2728486.1"/>
    <property type="molecule type" value="Genomic_DNA"/>
</dbReference>
<evidence type="ECO:0000256" key="1">
    <source>
        <dbReference type="SAM" id="MobiDB-lite"/>
    </source>
</evidence>
<protein>
    <submittedName>
        <fullName evidence="2">Uncharacterized protein</fullName>
    </submittedName>
</protein>
<proteinExistence type="predicted"/>
<evidence type="ECO:0000313" key="3">
    <source>
        <dbReference type="Proteomes" id="UP000799444"/>
    </source>
</evidence>
<comment type="caution">
    <text evidence="2">The sequence shown here is derived from an EMBL/GenBank/DDBJ whole genome shotgun (WGS) entry which is preliminary data.</text>
</comment>
<sequence>MASEAVSAGAPWGCTARQRLLALVRLRSGEGRARHRPMLCDSPPIVIHIASPTQGGRVGVVRGPPFSLGNFGGPPRPTPVLVSTSGYRRRCPRQPRHLGVAAARGGGELWKTSRMRRAAKCALHGMGWDTEPWAHKPHRRRGGGDTARDP</sequence>
<gene>
    <name evidence="2" type="ORF">EJ04DRAFT_591429</name>
</gene>
<accession>A0A9P4QPF9</accession>
<dbReference type="AlphaFoldDB" id="A0A9P4QPF9"/>
<feature type="region of interest" description="Disordered" evidence="1">
    <location>
        <begin position="130"/>
        <end position="150"/>
    </location>
</feature>
<evidence type="ECO:0000313" key="2">
    <source>
        <dbReference type="EMBL" id="KAF2728486.1"/>
    </source>
</evidence>
<reference evidence="2" key="1">
    <citation type="journal article" date="2020" name="Stud. Mycol.">
        <title>101 Dothideomycetes genomes: a test case for predicting lifestyles and emergence of pathogens.</title>
        <authorList>
            <person name="Haridas S."/>
            <person name="Albert R."/>
            <person name="Binder M."/>
            <person name="Bloem J."/>
            <person name="Labutti K."/>
            <person name="Salamov A."/>
            <person name="Andreopoulos B."/>
            <person name="Baker S."/>
            <person name="Barry K."/>
            <person name="Bills G."/>
            <person name="Bluhm B."/>
            <person name="Cannon C."/>
            <person name="Castanera R."/>
            <person name="Culley D."/>
            <person name="Daum C."/>
            <person name="Ezra D."/>
            <person name="Gonzalez J."/>
            <person name="Henrissat B."/>
            <person name="Kuo A."/>
            <person name="Liang C."/>
            <person name="Lipzen A."/>
            <person name="Lutzoni F."/>
            <person name="Magnuson J."/>
            <person name="Mondo S."/>
            <person name="Nolan M."/>
            <person name="Ohm R."/>
            <person name="Pangilinan J."/>
            <person name="Park H.-J."/>
            <person name="Ramirez L."/>
            <person name="Alfaro M."/>
            <person name="Sun H."/>
            <person name="Tritt A."/>
            <person name="Yoshinaga Y."/>
            <person name="Zwiers L.-H."/>
            <person name="Turgeon B."/>
            <person name="Goodwin S."/>
            <person name="Spatafora J."/>
            <person name="Crous P."/>
            <person name="Grigoriev I."/>
        </authorList>
    </citation>
    <scope>NUCLEOTIDE SEQUENCE</scope>
    <source>
        <strain evidence="2">CBS 125425</strain>
    </source>
</reference>
<name>A0A9P4QPF9_9PLEO</name>
<dbReference type="Proteomes" id="UP000799444">
    <property type="component" value="Unassembled WGS sequence"/>
</dbReference>
<keyword evidence="3" id="KW-1185">Reference proteome</keyword>